<evidence type="ECO:0000313" key="1">
    <source>
        <dbReference type="EMBL" id="GLL08656.1"/>
    </source>
</evidence>
<name>A0A9W6KV37_9ACTN</name>
<reference evidence="1" key="2">
    <citation type="submission" date="2023-01" db="EMBL/GenBank/DDBJ databases">
        <authorList>
            <person name="Sun Q."/>
            <person name="Evtushenko L."/>
        </authorList>
    </citation>
    <scope>NUCLEOTIDE SEQUENCE</scope>
    <source>
        <strain evidence="1">VKM Ac-1321</strain>
    </source>
</reference>
<dbReference type="RefSeq" id="WP_390891041.1">
    <property type="nucleotide sequence ID" value="NZ_CP073797.1"/>
</dbReference>
<dbReference type="Proteomes" id="UP001143480">
    <property type="component" value="Unassembled WGS sequence"/>
</dbReference>
<keyword evidence="2" id="KW-1185">Reference proteome</keyword>
<comment type="caution">
    <text evidence="1">The sequence shown here is derived from an EMBL/GenBank/DDBJ whole genome shotgun (WGS) entry which is preliminary data.</text>
</comment>
<dbReference type="InterPro" id="IPR007344">
    <property type="entry name" value="GrpB/CoaE"/>
</dbReference>
<dbReference type="AlphaFoldDB" id="A0A9W6KV37"/>
<dbReference type="Pfam" id="PF04229">
    <property type="entry name" value="GrpB"/>
    <property type="match status" value="1"/>
</dbReference>
<reference evidence="1" key="1">
    <citation type="journal article" date="2014" name="Int. J. Syst. Evol. Microbiol.">
        <title>Complete genome sequence of Corynebacterium casei LMG S-19264T (=DSM 44701T), isolated from a smear-ripened cheese.</title>
        <authorList>
            <consortium name="US DOE Joint Genome Institute (JGI-PGF)"/>
            <person name="Walter F."/>
            <person name="Albersmeier A."/>
            <person name="Kalinowski J."/>
            <person name="Ruckert C."/>
        </authorList>
    </citation>
    <scope>NUCLEOTIDE SEQUENCE</scope>
    <source>
        <strain evidence="1">VKM Ac-1321</strain>
    </source>
</reference>
<evidence type="ECO:0000313" key="2">
    <source>
        <dbReference type="Proteomes" id="UP001143480"/>
    </source>
</evidence>
<gene>
    <name evidence="1" type="ORF">GCM10017581_104230</name>
</gene>
<dbReference type="SUPFAM" id="SSF81301">
    <property type="entry name" value="Nucleotidyltransferase"/>
    <property type="match status" value="1"/>
</dbReference>
<organism evidence="1 2">
    <name type="scientific">Dactylosporangium matsuzakiense</name>
    <dbReference type="NCBI Taxonomy" id="53360"/>
    <lineage>
        <taxon>Bacteria</taxon>
        <taxon>Bacillati</taxon>
        <taxon>Actinomycetota</taxon>
        <taxon>Actinomycetes</taxon>
        <taxon>Micromonosporales</taxon>
        <taxon>Micromonosporaceae</taxon>
        <taxon>Dactylosporangium</taxon>
    </lineage>
</organism>
<dbReference type="Gene3D" id="3.30.460.10">
    <property type="entry name" value="Beta Polymerase, domain 2"/>
    <property type="match status" value="1"/>
</dbReference>
<sequence length="125" mass="13684">MVDGSLSLRNHLAVRNVLRADTDLRDEYAAVRRRVGAAAANLDKYGRGKSAMIQKILEVAGLTEAERASIDANHVPSHDEVPRYVAANAHDYRICRAPVRLGGADNAAGIYPWFSFWGSKYSPSS</sequence>
<proteinExistence type="predicted"/>
<protein>
    <submittedName>
        <fullName evidence="1">Uncharacterized protein</fullName>
    </submittedName>
</protein>
<dbReference type="EMBL" id="BSFP01000169">
    <property type="protein sequence ID" value="GLL08656.1"/>
    <property type="molecule type" value="Genomic_DNA"/>
</dbReference>
<dbReference type="InterPro" id="IPR043519">
    <property type="entry name" value="NT_sf"/>
</dbReference>
<accession>A0A9W6KV37</accession>